<reference evidence="1 2" key="1">
    <citation type="submission" date="2021-05" db="EMBL/GenBank/DDBJ databases">
        <title>Phylogenetic classification of ten novel species belonging to the genus Bifidobacterium comprising B. colchicus sp. nov., B. abeli sp. nov., B. bicoloris sp. nov., B. guerezis sp. nov., B. rosaliae sp. nov., B. santillanensis sp. nov., B. argentati sp. nov., B. amazzoni sp. nov., B. pluviali sp. nov., and B. pinnaculum sp. nov.</title>
        <authorList>
            <person name="Lugli G.A."/>
            <person name="Ruiz Garcia L."/>
            <person name="Margolles A."/>
            <person name="Ventura M."/>
        </authorList>
    </citation>
    <scope>NUCLEOTIDE SEQUENCE [LARGE SCALE GENOMIC DNA]</scope>
    <source>
        <strain evidence="1 2">82T10</strain>
    </source>
</reference>
<name>A0ABS6WJD2_9BIFI</name>
<evidence type="ECO:0000313" key="1">
    <source>
        <dbReference type="EMBL" id="MBW3093382.1"/>
    </source>
</evidence>
<comment type="caution">
    <text evidence="1">The sequence shown here is derived from an EMBL/GenBank/DDBJ whole genome shotgun (WGS) entry which is preliminary data.</text>
</comment>
<proteinExistence type="predicted"/>
<accession>A0ABS6WJD2</accession>
<dbReference type="RefSeq" id="WP_219059358.1">
    <property type="nucleotide sequence ID" value="NZ_JAHBBH010000039.1"/>
</dbReference>
<sequence length="222" mass="24762">MTAPKYSDGDLENLYRIAVNEGWDQLEPGERIAMVRWCKRTGKPVPSRIPAKTSTVKPIVKPKEPVTMPATVETTAPATPPATPGEYFQALGFTEVKATNGKTGFMTEETAEDMILLKSVRFVDDWPDDIETDSPKPETRWTKPAQALVRFSGRIGIIADDLDRRAAMSVRRRINHNTLATFKNAAPNGTWHSEIAPDHHHPGRWIVLAQHQAAKTTGKTRR</sequence>
<keyword evidence="2" id="KW-1185">Reference proteome</keyword>
<dbReference type="Proteomes" id="UP000700815">
    <property type="component" value="Unassembled WGS sequence"/>
</dbReference>
<protein>
    <submittedName>
        <fullName evidence="1">Uncharacterized protein</fullName>
    </submittedName>
</protein>
<gene>
    <name evidence="1" type="ORF">KIH79_10715</name>
</gene>
<dbReference type="EMBL" id="JAHBBH010000039">
    <property type="protein sequence ID" value="MBW3093382.1"/>
    <property type="molecule type" value="Genomic_DNA"/>
</dbReference>
<evidence type="ECO:0000313" key="2">
    <source>
        <dbReference type="Proteomes" id="UP000700815"/>
    </source>
</evidence>
<organism evidence="1 2">
    <name type="scientific">Bifidobacterium miconis</name>
    <dbReference type="NCBI Taxonomy" id="2834435"/>
    <lineage>
        <taxon>Bacteria</taxon>
        <taxon>Bacillati</taxon>
        <taxon>Actinomycetota</taxon>
        <taxon>Actinomycetes</taxon>
        <taxon>Bifidobacteriales</taxon>
        <taxon>Bifidobacteriaceae</taxon>
        <taxon>Bifidobacterium</taxon>
    </lineage>
</organism>